<dbReference type="Proteomes" id="UP000769157">
    <property type="component" value="Unassembled WGS sequence"/>
</dbReference>
<dbReference type="AlphaFoldDB" id="A0A9P8T0P6"/>
<dbReference type="GO" id="GO:1990071">
    <property type="term" value="C:TRAPPII protein complex"/>
    <property type="evidence" value="ECO:0007669"/>
    <property type="project" value="InterPro"/>
</dbReference>
<dbReference type="GO" id="GO:0005802">
    <property type="term" value="C:trans-Golgi network"/>
    <property type="evidence" value="ECO:0007669"/>
    <property type="project" value="TreeGrafter"/>
</dbReference>
<dbReference type="InterPro" id="IPR024662">
    <property type="entry name" value="Trs65"/>
</dbReference>
<dbReference type="Pfam" id="PF12735">
    <property type="entry name" value="IgD3_Trs65"/>
    <property type="match status" value="1"/>
</dbReference>
<name>A0A9P8T0P6_9ASCO</name>
<proteinExistence type="predicted"/>
<dbReference type="EMBL" id="JAEUBE010000439">
    <property type="protein sequence ID" value="KAH3661681.1"/>
    <property type="molecule type" value="Genomic_DNA"/>
</dbReference>
<protein>
    <recommendedName>
        <fullName evidence="1">Trafficking protein particle complex II-specific subunit 65 IgD3 domain-containing protein</fullName>
    </recommendedName>
</protein>
<dbReference type="OrthoDB" id="5345392at2759"/>
<dbReference type="RefSeq" id="XP_046058794.1">
    <property type="nucleotide sequence ID" value="XM_046207827.1"/>
</dbReference>
<sequence>MFKVFVSKRPILDADLASIDQLDRLKALDMAYFDENIQIVAVTPASVKQVELDLIYNVQNTISHSLKDSTRVGDHLVWVFGTTVIADKLSNELKIKASYQQEVVNNTVSSEFENSLQIGSTLLSQHVDNFKSFSSTSTIRIRPIFQMRFKTIKTEKTMASLELALSGQFRESGASTQIESVGLLIQNCDVVSYSNLKYPLTLPKNSNLSLTYKLVNNDTKWMKPVLVTIACTVNAKRHIITKWNTNVDFQAAPAVAPIPSPSLGVLKSRSTNSALSLVKKSRPKSNSSLNLSHTRKNLNISVSGQTKVKLGEVFKWKLQFINKSNDSLSLILYIQSSINKEYEKSVPPIPLQNSGFNKADPVPLYALGQLVRAFKHEFNKAGLISLTNNLKFTLDPGNLFETELELIGIEKGLVNLHDVRVLEIKSGEIFECGRLLDVLVV</sequence>
<organism evidence="2 3">
    <name type="scientific">Ogataea philodendri</name>
    <dbReference type="NCBI Taxonomy" id="1378263"/>
    <lineage>
        <taxon>Eukaryota</taxon>
        <taxon>Fungi</taxon>
        <taxon>Dikarya</taxon>
        <taxon>Ascomycota</taxon>
        <taxon>Saccharomycotina</taxon>
        <taxon>Pichiomycetes</taxon>
        <taxon>Pichiales</taxon>
        <taxon>Pichiaceae</taxon>
        <taxon>Ogataea</taxon>
    </lineage>
</organism>
<reference evidence="2" key="2">
    <citation type="submission" date="2021-01" db="EMBL/GenBank/DDBJ databases">
        <authorList>
            <person name="Schikora-Tamarit M.A."/>
        </authorList>
    </citation>
    <scope>NUCLEOTIDE SEQUENCE</scope>
    <source>
        <strain evidence="2">CBS6075</strain>
    </source>
</reference>
<feature type="domain" description="Trafficking protein particle complex II-specific subunit 65 IgD3" evidence="1">
    <location>
        <begin position="284"/>
        <end position="439"/>
    </location>
</feature>
<evidence type="ECO:0000259" key="1">
    <source>
        <dbReference type="Pfam" id="PF12735"/>
    </source>
</evidence>
<evidence type="ECO:0000313" key="2">
    <source>
        <dbReference type="EMBL" id="KAH3661681.1"/>
    </source>
</evidence>
<accession>A0A9P8T0P6</accession>
<dbReference type="PANTHER" id="PTHR28159">
    <property type="entry name" value="TRAFFICKING PROTEIN PARTICLE COMPLEX II-SPECIFIC SUBUNIT 65"/>
    <property type="match status" value="1"/>
</dbReference>
<dbReference type="InterPro" id="IPR055420">
    <property type="entry name" value="IgD3_Trs65"/>
</dbReference>
<dbReference type="GeneID" id="70238495"/>
<gene>
    <name evidence="2" type="ORF">OGAPHI_006531</name>
</gene>
<dbReference type="PANTHER" id="PTHR28159:SF1">
    <property type="entry name" value="TRAFFICKING PROTEIN PARTICLE COMPLEX II-SPECIFIC SUBUNIT 65"/>
    <property type="match status" value="1"/>
</dbReference>
<reference evidence="2" key="1">
    <citation type="journal article" date="2021" name="Open Biol.">
        <title>Shared evolutionary footprints suggest mitochondrial oxidative damage underlies multiple complex I losses in fungi.</title>
        <authorList>
            <person name="Schikora-Tamarit M.A."/>
            <person name="Marcet-Houben M."/>
            <person name="Nosek J."/>
            <person name="Gabaldon T."/>
        </authorList>
    </citation>
    <scope>NUCLEOTIDE SEQUENCE</scope>
    <source>
        <strain evidence="2">CBS6075</strain>
    </source>
</reference>
<evidence type="ECO:0000313" key="3">
    <source>
        <dbReference type="Proteomes" id="UP000769157"/>
    </source>
</evidence>
<comment type="caution">
    <text evidence="2">The sequence shown here is derived from an EMBL/GenBank/DDBJ whole genome shotgun (WGS) entry which is preliminary data.</text>
</comment>
<keyword evidence="3" id="KW-1185">Reference proteome</keyword>
<dbReference type="GO" id="GO:0006891">
    <property type="term" value="P:intra-Golgi vesicle-mediated transport"/>
    <property type="evidence" value="ECO:0007669"/>
    <property type="project" value="InterPro"/>
</dbReference>